<dbReference type="Proteomes" id="UP000027002">
    <property type="component" value="Chromosome 4"/>
</dbReference>
<evidence type="ECO:0000313" key="1">
    <source>
        <dbReference type="EMBL" id="QUC21255.1"/>
    </source>
</evidence>
<dbReference type="GeneID" id="66066275"/>
<gene>
    <name evidence="1" type="ORF">UV8b_05498</name>
</gene>
<dbReference type="RefSeq" id="XP_042998928.1">
    <property type="nucleotide sequence ID" value="XM_043142995.1"/>
</dbReference>
<evidence type="ECO:0000313" key="2">
    <source>
        <dbReference type="Proteomes" id="UP000027002"/>
    </source>
</evidence>
<protein>
    <submittedName>
        <fullName evidence="1">Uncharacterized protein</fullName>
    </submittedName>
</protein>
<dbReference type="EMBL" id="CP072756">
    <property type="protein sequence ID" value="QUC21255.1"/>
    <property type="molecule type" value="Genomic_DNA"/>
</dbReference>
<organism evidence="1 2">
    <name type="scientific">Ustilaginoidea virens</name>
    <name type="common">Rice false smut fungus</name>
    <name type="synonym">Villosiclava virens</name>
    <dbReference type="NCBI Taxonomy" id="1159556"/>
    <lineage>
        <taxon>Eukaryota</taxon>
        <taxon>Fungi</taxon>
        <taxon>Dikarya</taxon>
        <taxon>Ascomycota</taxon>
        <taxon>Pezizomycotina</taxon>
        <taxon>Sordariomycetes</taxon>
        <taxon>Hypocreomycetidae</taxon>
        <taxon>Hypocreales</taxon>
        <taxon>Clavicipitaceae</taxon>
        <taxon>Ustilaginoidea</taxon>
    </lineage>
</organism>
<sequence>MPGHGRCDEAIRSVVFSGPSGEHDSFRFAVARYAAHYPGRYRVNVTGPKDPWPDLTRAQGCPVPDDMICILPRSGTELVPDYPYLAGLETNPGQDPCSARYSSFDFYGHHLALSMPQRPQANQVMQSDSFLARIHPRVGWSRGGPLLHCIRVIQRKTRSLPGGEAVSLL</sequence>
<proteinExistence type="predicted"/>
<name>A0A8E5HTT2_USTVR</name>
<reference evidence="1" key="1">
    <citation type="submission" date="2020-03" db="EMBL/GenBank/DDBJ databases">
        <title>A mixture of massive structural variations and highly conserved coding sequences in Ustilaginoidea virens genome.</title>
        <authorList>
            <person name="Zhang K."/>
            <person name="Zhao Z."/>
            <person name="Zhang Z."/>
            <person name="Li Y."/>
            <person name="Hsiang T."/>
            <person name="Sun W."/>
        </authorList>
    </citation>
    <scope>NUCLEOTIDE SEQUENCE</scope>
    <source>
        <strain evidence="1">UV-8b</strain>
    </source>
</reference>
<keyword evidence="2" id="KW-1185">Reference proteome</keyword>
<accession>A0A8E5HTT2</accession>
<dbReference type="AlphaFoldDB" id="A0A8E5HTT2"/>
<dbReference type="KEGG" id="uvi:66066275"/>